<accession>A0A067STS6</accession>
<evidence type="ECO:0008006" key="3">
    <source>
        <dbReference type="Google" id="ProtNLM"/>
    </source>
</evidence>
<organism evidence="1 2">
    <name type="scientific">Galerina marginata (strain CBS 339.88)</name>
    <dbReference type="NCBI Taxonomy" id="685588"/>
    <lineage>
        <taxon>Eukaryota</taxon>
        <taxon>Fungi</taxon>
        <taxon>Dikarya</taxon>
        <taxon>Basidiomycota</taxon>
        <taxon>Agaricomycotina</taxon>
        <taxon>Agaricomycetes</taxon>
        <taxon>Agaricomycetidae</taxon>
        <taxon>Agaricales</taxon>
        <taxon>Agaricineae</taxon>
        <taxon>Strophariaceae</taxon>
        <taxon>Galerina</taxon>
    </lineage>
</organism>
<proteinExistence type="predicted"/>
<name>A0A067STS6_GALM3</name>
<gene>
    <name evidence="1" type="ORF">GALMADRAFT_159992</name>
</gene>
<sequence>MAPSFTDNTRVLPQELINLILDKLAFQMPDEESLYTLRACSLVSRSFHSESRRHIFSEIEFIIDENTQKRASKLRSVLKYKNAELASVTRTLKLVLPFHVAMGGAQNNSTRSTFLMKLGVKENGWLKLVDVLKSSNLESLTVAVRARSSYQQLVNIYMDPGFFQICSKHNLKSLRLVNIGNVPASLIIEAFSSFYLSNLELCNISITAQDESSRSLSDQHSKNILSKINRLEMRRVLCLVPSQVSALFKCLNFPLLQTLVVSVPCYPEAAKELWDFIQGVAPTLATLELECGARPVVGFFPTEFVWLSNLGSLRKLKFAARSYSTGDLSSQLRLLNDLISSITAPVGIESIDFHFTIQSYAGYPVRQHRNDRIPEATWKADPGWAPLDRLLIGEMLVNLRTINLNVEFFYHDPKLLKARHIAAGPNSSRDARAILPVTSTSPSIALSLDISTVCSPQSMEASLYID</sequence>
<keyword evidence="2" id="KW-1185">Reference proteome</keyword>
<dbReference type="Proteomes" id="UP000027222">
    <property type="component" value="Unassembled WGS sequence"/>
</dbReference>
<dbReference type="AlphaFoldDB" id="A0A067STS6"/>
<evidence type="ECO:0000313" key="1">
    <source>
        <dbReference type="EMBL" id="KDR70168.1"/>
    </source>
</evidence>
<protein>
    <recommendedName>
        <fullName evidence="3">F-box domain-containing protein</fullName>
    </recommendedName>
</protein>
<reference evidence="2" key="1">
    <citation type="journal article" date="2014" name="Proc. Natl. Acad. Sci. U.S.A.">
        <title>Extensive sampling of basidiomycete genomes demonstrates inadequacy of the white-rot/brown-rot paradigm for wood decay fungi.</title>
        <authorList>
            <person name="Riley R."/>
            <person name="Salamov A.A."/>
            <person name="Brown D.W."/>
            <person name="Nagy L.G."/>
            <person name="Floudas D."/>
            <person name="Held B.W."/>
            <person name="Levasseur A."/>
            <person name="Lombard V."/>
            <person name="Morin E."/>
            <person name="Otillar R."/>
            <person name="Lindquist E.A."/>
            <person name="Sun H."/>
            <person name="LaButti K.M."/>
            <person name="Schmutz J."/>
            <person name="Jabbour D."/>
            <person name="Luo H."/>
            <person name="Baker S.E."/>
            <person name="Pisabarro A.G."/>
            <person name="Walton J.D."/>
            <person name="Blanchette R.A."/>
            <person name="Henrissat B."/>
            <person name="Martin F."/>
            <person name="Cullen D."/>
            <person name="Hibbett D.S."/>
            <person name="Grigoriev I.V."/>
        </authorList>
    </citation>
    <scope>NUCLEOTIDE SEQUENCE [LARGE SCALE GENOMIC DNA]</scope>
    <source>
        <strain evidence="2">CBS 339.88</strain>
    </source>
</reference>
<dbReference type="OrthoDB" id="2745898at2759"/>
<dbReference type="HOGENOM" id="CLU_048460_0_0_1"/>
<dbReference type="EMBL" id="KL142398">
    <property type="protein sequence ID" value="KDR70168.1"/>
    <property type="molecule type" value="Genomic_DNA"/>
</dbReference>
<evidence type="ECO:0000313" key="2">
    <source>
        <dbReference type="Proteomes" id="UP000027222"/>
    </source>
</evidence>